<dbReference type="Pfam" id="PF00890">
    <property type="entry name" value="FAD_binding_2"/>
    <property type="match status" value="1"/>
</dbReference>
<dbReference type="OrthoDB" id="9806724at2"/>
<organism evidence="6 7">
    <name type="scientific">Haloplasma contractile SSD-17B</name>
    <dbReference type="NCBI Taxonomy" id="1033810"/>
    <lineage>
        <taxon>Bacteria</taxon>
        <taxon>Bacillati</taxon>
        <taxon>Mycoplasmatota</taxon>
        <taxon>Mollicutes</taxon>
        <taxon>Haloplasmatales</taxon>
        <taxon>Haloplasmataceae</taxon>
        <taxon>Haloplasma</taxon>
    </lineage>
</organism>
<evidence type="ECO:0000259" key="5">
    <source>
        <dbReference type="Pfam" id="PF00890"/>
    </source>
</evidence>
<sequence length="184" mass="20542">MIVDPETGARFVNEMADRKKLADEILKAGHPCIGIADEQAIKNSGWKLNKSLKRNIVRKFDTLTELATYYDIPIKTLTESIKRYNQSIDCKVDQDFDKLIPDNADKLEHPPYYGVRLWPKVHYTMGGLRINRDAQVIDEDKKPIKGLYAAGEVVGGVHGANRLGSCAVIECLVFGRIAGRNAGK</sequence>
<proteinExistence type="predicted"/>
<gene>
    <name evidence="6" type="ORF">HLPCO_001838</name>
</gene>
<dbReference type="AlphaFoldDB" id="U2EBY6"/>
<evidence type="ECO:0000256" key="1">
    <source>
        <dbReference type="ARBA" id="ARBA00001974"/>
    </source>
</evidence>
<dbReference type="eggNOG" id="COG1053">
    <property type="taxonomic scope" value="Bacteria"/>
</dbReference>
<comment type="cofactor">
    <cofactor evidence="1">
        <name>FAD</name>
        <dbReference type="ChEBI" id="CHEBI:57692"/>
    </cofactor>
</comment>
<keyword evidence="4 6" id="KW-0560">Oxidoreductase</keyword>
<dbReference type="InterPro" id="IPR050315">
    <property type="entry name" value="FAD-oxidoreductase_2"/>
</dbReference>
<dbReference type="SUPFAM" id="SSF56425">
    <property type="entry name" value="Succinate dehydrogenase/fumarate reductase flavoprotein, catalytic domain"/>
    <property type="match status" value="1"/>
</dbReference>
<dbReference type="Gene3D" id="3.90.700.10">
    <property type="entry name" value="Succinate dehydrogenase/fumarate reductase flavoprotein, catalytic domain"/>
    <property type="match status" value="1"/>
</dbReference>
<reference evidence="6 7" key="1">
    <citation type="journal article" date="2011" name="J. Bacteriol.">
        <title>Genome sequence of Haloplasma contractile, an unusual contractile bacterium from a deep-sea anoxic brine lake.</title>
        <authorList>
            <person name="Antunes A."/>
            <person name="Alam I."/>
            <person name="El Dorry H."/>
            <person name="Siam R."/>
            <person name="Robertson A."/>
            <person name="Bajic V.B."/>
            <person name="Stingl U."/>
        </authorList>
    </citation>
    <scope>NUCLEOTIDE SEQUENCE [LARGE SCALE GENOMIC DNA]</scope>
    <source>
        <strain evidence="6 7">SSD-17B</strain>
    </source>
</reference>
<dbReference type="RefSeq" id="WP_021031091.1">
    <property type="nucleotide sequence ID" value="NZ_AFNU02000005.1"/>
</dbReference>
<dbReference type="Proteomes" id="UP000005707">
    <property type="component" value="Unassembled WGS sequence"/>
</dbReference>
<dbReference type="InterPro" id="IPR003953">
    <property type="entry name" value="FAD-dep_OxRdtase_2_FAD-bd"/>
</dbReference>
<dbReference type="GO" id="GO:0033765">
    <property type="term" value="F:steroid dehydrogenase activity, acting on the CH-CH group of donors"/>
    <property type="evidence" value="ECO:0007669"/>
    <property type="project" value="UniProtKB-ARBA"/>
</dbReference>
<keyword evidence="7" id="KW-1185">Reference proteome</keyword>
<evidence type="ECO:0000256" key="4">
    <source>
        <dbReference type="ARBA" id="ARBA00023002"/>
    </source>
</evidence>
<dbReference type="EC" id="1.3.99.1" evidence="6"/>
<evidence type="ECO:0000313" key="6">
    <source>
        <dbReference type="EMBL" id="ERJ12311.1"/>
    </source>
</evidence>
<dbReference type="EMBL" id="AFNU02000005">
    <property type="protein sequence ID" value="ERJ12311.1"/>
    <property type="molecule type" value="Genomic_DNA"/>
</dbReference>
<dbReference type="InterPro" id="IPR027477">
    <property type="entry name" value="Succ_DH/fumarate_Rdtase_cat_sf"/>
</dbReference>
<name>U2EBY6_9MOLU</name>
<evidence type="ECO:0000256" key="3">
    <source>
        <dbReference type="ARBA" id="ARBA00022827"/>
    </source>
</evidence>
<dbReference type="InParanoid" id="U2EBY6"/>
<dbReference type="SUPFAM" id="SSF51905">
    <property type="entry name" value="FAD/NAD(P)-binding domain"/>
    <property type="match status" value="1"/>
</dbReference>
<dbReference type="InterPro" id="IPR036188">
    <property type="entry name" value="FAD/NAD-bd_sf"/>
</dbReference>
<protein>
    <submittedName>
        <fullName evidence="6">Flavocytochrome c flavin subunit protein</fullName>
        <ecNumber evidence="6">1.3.99.1</ecNumber>
    </submittedName>
</protein>
<dbReference type="STRING" id="1033810.HLPCO_001838"/>
<keyword evidence="2" id="KW-0285">Flavoprotein</keyword>
<feature type="domain" description="FAD-dependent oxidoreductase 2 FAD-binding" evidence="5">
    <location>
        <begin position="1"/>
        <end position="167"/>
    </location>
</feature>
<dbReference type="Gene3D" id="3.50.50.60">
    <property type="entry name" value="FAD/NAD(P)-binding domain"/>
    <property type="match status" value="1"/>
</dbReference>
<reference evidence="6 7" key="2">
    <citation type="journal article" date="2013" name="PLoS ONE">
        <title>INDIGO - INtegrated Data Warehouse of MIcrobial GenOmes with Examples from the Red Sea Extremophiles.</title>
        <authorList>
            <person name="Alam I."/>
            <person name="Antunes A."/>
            <person name="Kamau A.A."/>
            <person name="Ba Alawi W."/>
            <person name="Kalkatawi M."/>
            <person name="Stingl U."/>
            <person name="Bajic V.B."/>
        </authorList>
    </citation>
    <scope>NUCLEOTIDE SEQUENCE [LARGE SCALE GENOMIC DNA]</scope>
    <source>
        <strain evidence="6 7">SSD-17B</strain>
    </source>
</reference>
<evidence type="ECO:0000313" key="7">
    <source>
        <dbReference type="Proteomes" id="UP000005707"/>
    </source>
</evidence>
<comment type="caution">
    <text evidence="6">The sequence shown here is derived from an EMBL/GenBank/DDBJ whole genome shotgun (WGS) entry which is preliminary data.</text>
</comment>
<accession>U2EBY6</accession>
<keyword evidence="3" id="KW-0274">FAD</keyword>
<dbReference type="PANTHER" id="PTHR43400:SF7">
    <property type="entry name" value="FAD-DEPENDENT OXIDOREDUCTASE 2 FAD BINDING DOMAIN-CONTAINING PROTEIN"/>
    <property type="match status" value="1"/>
</dbReference>
<dbReference type="PANTHER" id="PTHR43400">
    <property type="entry name" value="FUMARATE REDUCTASE"/>
    <property type="match status" value="1"/>
</dbReference>
<evidence type="ECO:0000256" key="2">
    <source>
        <dbReference type="ARBA" id="ARBA00022630"/>
    </source>
</evidence>